<dbReference type="InterPro" id="IPR013083">
    <property type="entry name" value="Znf_RING/FYVE/PHD"/>
</dbReference>
<dbReference type="AlphaFoldDB" id="A0A0R3SRK8"/>
<dbReference type="OrthoDB" id="8062037at2759"/>
<dbReference type="GO" id="GO:0008270">
    <property type="term" value="F:zinc ion binding"/>
    <property type="evidence" value="ECO:0007669"/>
    <property type="project" value="UniProtKB-KW"/>
</dbReference>
<proteinExistence type="predicted"/>
<keyword evidence="2" id="KW-0862">Zinc</keyword>
<evidence type="ECO:0000256" key="1">
    <source>
        <dbReference type="ARBA" id="ARBA00022771"/>
    </source>
</evidence>
<evidence type="ECO:0000313" key="6">
    <source>
        <dbReference type="Proteomes" id="UP000274504"/>
    </source>
</evidence>
<dbReference type="Gene3D" id="3.30.40.10">
    <property type="entry name" value="Zinc/RING finger domain, C3HC4 (zinc finger)"/>
    <property type="match status" value="1"/>
</dbReference>
<reference evidence="7" key="1">
    <citation type="submission" date="2017-02" db="UniProtKB">
        <authorList>
            <consortium name="WormBaseParasite"/>
        </authorList>
    </citation>
    <scope>IDENTIFICATION</scope>
</reference>
<organism evidence="7">
    <name type="scientific">Hymenolepis diminuta</name>
    <name type="common">Rat tapeworm</name>
    <dbReference type="NCBI Taxonomy" id="6216"/>
    <lineage>
        <taxon>Eukaryota</taxon>
        <taxon>Metazoa</taxon>
        <taxon>Spiralia</taxon>
        <taxon>Lophotrochozoa</taxon>
        <taxon>Platyhelminthes</taxon>
        <taxon>Cestoda</taxon>
        <taxon>Eucestoda</taxon>
        <taxon>Cyclophyllidea</taxon>
        <taxon>Hymenolepididae</taxon>
        <taxon>Hymenolepis</taxon>
    </lineage>
</organism>
<dbReference type="SUPFAM" id="SSF57850">
    <property type="entry name" value="RING/U-box"/>
    <property type="match status" value="1"/>
</dbReference>
<evidence type="ECO:0000256" key="2">
    <source>
        <dbReference type="ARBA" id="ARBA00022833"/>
    </source>
</evidence>
<keyword evidence="1 3" id="KW-0479">Metal-binding</keyword>
<dbReference type="Proteomes" id="UP000274504">
    <property type="component" value="Unassembled WGS sequence"/>
</dbReference>
<evidence type="ECO:0000256" key="3">
    <source>
        <dbReference type="PROSITE-ProRule" id="PRU00175"/>
    </source>
</evidence>
<feature type="domain" description="RING-type" evidence="4">
    <location>
        <begin position="6"/>
        <end position="47"/>
    </location>
</feature>
<evidence type="ECO:0000259" key="4">
    <source>
        <dbReference type="PROSITE" id="PS50089"/>
    </source>
</evidence>
<evidence type="ECO:0000313" key="7">
    <source>
        <dbReference type="WBParaSite" id="HDID_0000781901-mRNA-1"/>
    </source>
</evidence>
<dbReference type="PROSITE" id="PS50089">
    <property type="entry name" value="ZF_RING_2"/>
    <property type="match status" value="1"/>
</dbReference>
<protein>
    <submittedName>
        <fullName evidence="7">RING-type domain-containing protein</fullName>
    </submittedName>
</protein>
<evidence type="ECO:0000313" key="5">
    <source>
        <dbReference type="EMBL" id="VDL60135.1"/>
    </source>
</evidence>
<dbReference type="WBParaSite" id="HDID_0000781901-mRNA-1">
    <property type="protein sequence ID" value="HDID_0000781901-mRNA-1"/>
    <property type="gene ID" value="HDID_0000781901"/>
</dbReference>
<reference evidence="5 6" key="2">
    <citation type="submission" date="2018-11" db="EMBL/GenBank/DDBJ databases">
        <authorList>
            <consortium name="Pathogen Informatics"/>
        </authorList>
    </citation>
    <scope>NUCLEOTIDE SEQUENCE [LARGE SCALE GENOMIC DNA]</scope>
</reference>
<dbReference type="EMBL" id="UYSG01010984">
    <property type="protein sequence ID" value="VDL60135.1"/>
    <property type="molecule type" value="Genomic_DNA"/>
</dbReference>
<sequence>MDLVQCSKCGENIQDGLAGRPCLCSHLFHPDCLTATFEEEGICPIDQLSFQRVQFLESAKGPSIIELTIPNESNNFAPYFERERDLSSLTADVWMVKLFEMQERMQDILSEIIAIPVRSLTQLSHYFKENPAKVLSLLRDVRLLMNFKQFLRTDGGESGFYGRLQEDMQLKYGPIVNSFEDIVTLIYTIHKNLRLRLPEPTNFLDDIGGELGKCVELAQSSILFLMATSNW</sequence>
<name>A0A0R3SRK8_HYMDI</name>
<dbReference type="InterPro" id="IPR001841">
    <property type="entry name" value="Znf_RING"/>
</dbReference>
<gene>
    <name evidence="5" type="ORF">HDID_LOCUS7817</name>
</gene>
<accession>A0A0R3SRK8</accession>
<keyword evidence="1 3" id="KW-0863">Zinc-finger</keyword>